<name>A0A543G283_9FLAO</name>
<proteinExistence type="predicted"/>
<protein>
    <submittedName>
        <fullName evidence="2">ISXO2 transposase-like protein</fullName>
    </submittedName>
</protein>
<evidence type="ECO:0000259" key="1">
    <source>
        <dbReference type="SMART" id="SM01126"/>
    </source>
</evidence>
<dbReference type="Proteomes" id="UP000320773">
    <property type="component" value="Unassembled WGS sequence"/>
</dbReference>
<dbReference type="AlphaFoldDB" id="A0A543G283"/>
<organism evidence="2 3">
    <name type="scientific">Flavobacterium branchiophilum</name>
    <dbReference type="NCBI Taxonomy" id="55197"/>
    <lineage>
        <taxon>Bacteria</taxon>
        <taxon>Pseudomonadati</taxon>
        <taxon>Bacteroidota</taxon>
        <taxon>Flavobacteriia</taxon>
        <taxon>Flavobacteriales</taxon>
        <taxon>Flavobacteriaceae</taxon>
        <taxon>Flavobacterium</taxon>
    </lineage>
</organism>
<dbReference type="EMBL" id="VFPJ01000001">
    <property type="protein sequence ID" value="TQM40192.1"/>
    <property type="molecule type" value="Genomic_DNA"/>
</dbReference>
<dbReference type="SMART" id="SM01126">
    <property type="entry name" value="DDE_Tnp_IS1595"/>
    <property type="match status" value="1"/>
</dbReference>
<dbReference type="InterPro" id="IPR024445">
    <property type="entry name" value="Tnp_ISXO2-like"/>
</dbReference>
<reference evidence="2 3" key="1">
    <citation type="submission" date="2019-06" db="EMBL/GenBank/DDBJ databases">
        <title>Genomic Encyclopedia of Archaeal and Bacterial Type Strains, Phase II (KMG-II): from individual species to whole genera.</title>
        <authorList>
            <person name="Goeker M."/>
        </authorList>
    </citation>
    <scope>NUCLEOTIDE SEQUENCE [LARGE SCALE GENOMIC DNA]</scope>
    <source>
        <strain evidence="2 3">DSM 24789</strain>
    </source>
</reference>
<gene>
    <name evidence="2" type="ORF">BC670_1065</name>
</gene>
<dbReference type="RefSeq" id="WP_141841317.1">
    <property type="nucleotide sequence ID" value="NZ_VFPJ01000001.1"/>
</dbReference>
<sequence length="306" mass="36522">MNILDFYKVYPDEESCKNKFKAIRDKEGIVFRKCNNATHYWKQDRDQYECKKCRNRITLRSGTVMENSKLSYQYWFIAMHLLTCTKKSFSAKEMQRQLGHKRYEPIWAMMHKIRSVMGLRDDQHKLTNAIELDEGFFETVNINFSKEDNLKRGRGSERQTKVLVMIESEENSKNENKHRPSKKAGYLKMKVITNLKTETINKKIEKFVEPKTKVTTDDSTSYNKISATIEHFGEKVNKKEINKILPWVHKAISNSKRLLLDIHHRIDADFLQNYLNEFCYKFNRRHFNNPMERLLIAGVNHRWNEL</sequence>
<feature type="domain" description="ISXO2-like transposase" evidence="1">
    <location>
        <begin position="125"/>
        <end position="283"/>
    </location>
</feature>
<dbReference type="NCBIfam" id="NF033547">
    <property type="entry name" value="transpos_IS1595"/>
    <property type="match status" value="1"/>
</dbReference>
<evidence type="ECO:0000313" key="2">
    <source>
        <dbReference type="EMBL" id="TQM40192.1"/>
    </source>
</evidence>
<evidence type="ECO:0000313" key="3">
    <source>
        <dbReference type="Proteomes" id="UP000320773"/>
    </source>
</evidence>
<comment type="caution">
    <text evidence="2">The sequence shown here is derived from an EMBL/GenBank/DDBJ whole genome shotgun (WGS) entry which is preliminary data.</text>
</comment>
<dbReference type="Pfam" id="PF12762">
    <property type="entry name" value="DDE_Tnp_IS1595"/>
    <property type="match status" value="1"/>
</dbReference>
<accession>A0A543G283</accession>